<sequence length="69" mass="8375">MLFTILAKKNLITKKINYEVGDYQYFKYKEVGVLKVIKTIRWQYHVIVWSHQSDTVYKTNGDYRLEIDQ</sequence>
<name>A0A1A7RBY0_9GAMM</name>
<gene>
    <name evidence="1" type="ORF">A9J31_11610</name>
</gene>
<dbReference type="EMBL" id="LZDS01000003">
    <property type="protein sequence ID" value="OBX29755.1"/>
    <property type="molecule type" value="Genomic_DNA"/>
</dbReference>
<dbReference type="AlphaFoldDB" id="A0A1A7RBY0"/>
<organism evidence="1 2">
    <name type="scientific">Acinetobacter gandensis</name>
    <dbReference type="NCBI Taxonomy" id="1443941"/>
    <lineage>
        <taxon>Bacteria</taxon>
        <taxon>Pseudomonadati</taxon>
        <taxon>Pseudomonadota</taxon>
        <taxon>Gammaproteobacteria</taxon>
        <taxon>Moraxellales</taxon>
        <taxon>Moraxellaceae</taxon>
        <taxon>Acinetobacter</taxon>
    </lineage>
</organism>
<proteinExistence type="predicted"/>
<dbReference type="STRING" id="1443941.A9J31_11610"/>
<accession>A0A1A7RBY0</accession>
<evidence type="ECO:0000313" key="2">
    <source>
        <dbReference type="Proteomes" id="UP000185753"/>
    </source>
</evidence>
<comment type="caution">
    <text evidence="1">The sequence shown here is derived from an EMBL/GenBank/DDBJ whole genome shotgun (WGS) entry which is preliminary data.</text>
</comment>
<evidence type="ECO:0000313" key="1">
    <source>
        <dbReference type="EMBL" id="OBX29755.1"/>
    </source>
</evidence>
<reference evidence="2" key="1">
    <citation type="submission" date="2016-06" db="EMBL/GenBank/DDBJ databases">
        <authorList>
            <person name="Radolfova-Krizova L."/>
            <person name="Nemec A."/>
        </authorList>
    </citation>
    <scope>NUCLEOTIDE SEQUENCE [LARGE SCALE GENOMIC DNA]</scope>
    <source>
        <strain evidence="2">ANC 4275</strain>
    </source>
</reference>
<keyword evidence="2" id="KW-1185">Reference proteome</keyword>
<protein>
    <submittedName>
        <fullName evidence="1">Uncharacterized protein</fullName>
    </submittedName>
</protein>
<dbReference type="Proteomes" id="UP000185753">
    <property type="component" value="Unassembled WGS sequence"/>
</dbReference>